<dbReference type="GO" id="GO:0016491">
    <property type="term" value="F:oxidoreductase activity"/>
    <property type="evidence" value="ECO:0007669"/>
    <property type="project" value="UniProtKB-KW"/>
</dbReference>
<dbReference type="Pfam" id="PF00106">
    <property type="entry name" value="adh_short"/>
    <property type="match status" value="1"/>
</dbReference>
<dbReference type="PRINTS" id="PR00081">
    <property type="entry name" value="GDHRDH"/>
</dbReference>
<dbReference type="AlphaFoldDB" id="A0A0L0N246"/>
<dbReference type="STRING" id="1163406.A0A0L0N246"/>
<dbReference type="PANTHER" id="PTHR43180:SF16">
    <property type="entry name" value="BACILYSIN BIOSYNTHESIS OXIDOREDUCTASE BACC"/>
    <property type="match status" value="1"/>
</dbReference>
<dbReference type="Proteomes" id="UP000036947">
    <property type="component" value="Unassembled WGS sequence"/>
</dbReference>
<organism evidence="4 5">
    <name type="scientific">Tolypocladium ophioglossoides (strain CBS 100239)</name>
    <name type="common">Snaketongue truffleclub</name>
    <name type="synonym">Elaphocordyceps ophioglossoides</name>
    <dbReference type="NCBI Taxonomy" id="1163406"/>
    <lineage>
        <taxon>Eukaryota</taxon>
        <taxon>Fungi</taxon>
        <taxon>Dikarya</taxon>
        <taxon>Ascomycota</taxon>
        <taxon>Pezizomycotina</taxon>
        <taxon>Sordariomycetes</taxon>
        <taxon>Hypocreomycetidae</taxon>
        <taxon>Hypocreales</taxon>
        <taxon>Ophiocordycipitaceae</taxon>
        <taxon>Tolypocladium</taxon>
    </lineage>
</organism>
<gene>
    <name evidence="4" type="ORF">TOPH_07291</name>
</gene>
<accession>A0A0L0N246</accession>
<dbReference type="InterPro" id="IPR020904">
    <property type="entry name" value="Sc_DH/Rdtase_CS"/>
</dbReference>
<proteinExistence type="inferred from homology"/>
<dbReference type="PANTHER" id="PTHR43180">
    <property type="entry name" value="3-OXOACYL-(ACYL-CARRIER-PROTEIN) REDUCTASE (AFU_ORTHOLOGUE AFUA_6G11210)"/>
    <property type="match status" value="1"/>
</dbReference>
<dbReference type="InterPro" id="IPR002347">
    <property type="entry name" value="SDR_fam"/>
</dbReference>
<evidence type="ECO:0000313" key="5">
    <source>
        <dbReference type="Proteomes" id="UP000036947"/>
    </source>
</evidence>
<dbReference type="Gene3D" id="3.40.50.720">
    <property type="entry name" value="NAD(P)-binding Rossmann-like Domain"/>
    <property type="match status" value="1"/>
</dbReference>
<evidence type="ECO:0000256" key="3">
    <source>
        <dbReference type="ARBA" id="ARBA00023002"/>
    </source>
</evidence>
<dbReference type="OrthoDB" id="498125at2759"/>
<keyword evidence="3" id="KW-0560">Oxidoreductase</keyword>
<keyword evidence="5" id="KW-1185">Reference proteome</keyword>
<sequence>MDLKPTIRQSPPIDVSRPFDASTLKDKTVVITGGANGLGASMVRSWASHGAHMFIGDVDDGAGKALVAELRAAHPSSTMHYQHCDVTSWDDQTALFDAAARLSPRAAIDVVVPNAGVLLPGESLRFESPRLVDGRLPRPDTATLDVNVTGAAYTAHLALHHLALNPRPDRCLLLVGSVASVVPLPGQAQYTMSKHAVAGLFRALRATAFARGGIRVNMLAPYFVARSRMLPALAEAAFLSGGAGPALVPDVLDAATRLIADEGIAGRALMVGPRLKQAPEGEAPAAPHEGHGEGRAAWECYAGDYDEAELFTWRYVRLLNLVASLRGSLAWIGDLWNMMMRK</sequence>
<evidence type="ECO:0000313" key="4">
    <source>
        <dbReference type="EMBL" id="KND88069.1"/>
    </source>
</evidence>
<evidence type="ECO:0000256" key="1">
    <source>
        <dbReference type="ARBA" id="ARBA00006484"/>
    </source>
</evidence>
<reference evidence="4 5" key="1">
    <citation type="journal article" date="2015" name="BMC Genomics">
        <title>The genome of the truffle-parasite Tolypocladium ophioglossoides and the evolution of antifungal peptaibiotics.</title>
        <authorList>
            <person name="Quandt C.A."/>
            <person name="Bushley K.E."/>
            <person name="Spatafora J.W."/>
        </authorList>
    </citation>
    <scope>NUCLEOTIDE SEQUENCE [LARGE SCALE GENOMIC DNA]</scope>
    <source>
        <strain evidence="4 5">CBS 100239</strain>
    </source>
</reference>
<dbReference type="PROSITE" id="PS00061">
    <property type="entry name" value="ADH_SHORT"/>
    <property type="match status" value="1"/>
</dbReference>
<evidence type="ECO:0000256" key="2">
    <source>
        <dbReference type="ARBA" id="ARBA00022857"/>
    </source>
</evidence>
<comment type="similarity">
    <text evidence="1">Belongs to the short-chain dehydrogenases/reductases (SDR) family.</text>
</comment>
<dbReference type="InterPro" id="IPR036291">
    <property type="entry name" value="NAD(P)-bd_dom_sf"/>
</dbReference>
<name>A0A0L0N246_TOLOC</name>
<dbReference type="EMBL" id="LFRF01000029">
    <property type="protein sequence ID" value="KND88069.1"/>
    <property type="molecule type" value="Genomic_DNA"/>
</dbReference>
<keyword evidence="2" id="KW-0521">NADP</keyword>
<protein>
    <submittedName>
        <fullName evidence="4">5'-hydroxyaverantin dehydrogenase</fullName>
    </submittedName>
</protein>
<dbReference type="SUPFAM" id="SSF51735">
    <property type="entry name" value="NAD(P)-binding Rossmann-fold domains"/>
    <property type="match status" value="1"/>
</dbReference>
<comment type="caution">
    <text evidence="4">The sequence shown here is derived from an EMBL/GenBank/DDBJ whole genome shotgun (WGS) entry which is preliminary data.</text>
</comment>